<dbReference type="EMBL" id="JAPESX010002704">
    <property type="protein sequence ID" value="KAJ8106846.1"/>
    <property type="molecule type" value="Genomic_DNA"/>
</dbReference>
<organism evidence="1 2">
    <name type="scientific">Nemania bipapillata</name>
    <dbReference type="NCBI Taxonomy" id="110536"/>
    <lineage>
        <taxon>Eukaryota</taxon>
        <taxon>Fungi</taxon>
        <taxon>Dikarya</taxon>
        <taxon>Ascomycota</taxon>
        <taxon>Pezizomycotina</taxon>
        <taxon>Sordariomycetes</taxon>
        <taxon>Xylariomycetidae</taxon>
        <taxon>Xylariales</taxon>
        <taxon>Xylariaceae</taxon>
        <taxon>Nemania</taxon>
    </lineage>
</organism>
<keyword evidence="2" id="KW-1185">Reference proteome</keyword>
<dbReference type="Proteomes" id="UP001153334">
    <property type="component" value="Unassembled WGS sequence"/>
</dbReference>
<reference evidence="1" key="1">
    <citation type="submission" date="2022-11" db="EMBL/GenBank/DDBJ databases">
        <title>Genome Sequence of Nemania bipapillata.</title>
        <authorList>
            <person name="Buettner E."/>
        </authorList>
    </citation>
    <scope>NUCLEOTIDE SEQUENCE</scope>
    <source>
        <strain evidence="1">CP14</strain>
    </source>
</reference>
<sequence>MLFNTCTAACGLAIFSSLVSGATIPQYFEKHPFTRRGLPEATIQKELGSLLSKKAAIFGPQDPRFDEATLRYNAFAVPKVEIVAQPGVEADVATIVKYCNKNSIEFLTVNRAHGWTTTLNRFNGLEIDMALLQNITIQPGHKTAVFQGGAYDGEVIDYLWDRGYVTTTGSCACVGMLGPGLGGGHGRLEGLYGLISDNMVNLNVVLADGSTVQVNSKSYTDLFWGMRGAGHNFGIVTSFELNIYPRGPSTWHYHNYIWTGDKLETVFTALNKLHNNGSTPVGMSLEYGYININSTVSTTEPVLSWYFVYMGSAQDAEKLLAPFNKIDSVWDESGDLPYTQVPSIQGTGLDSPLCTDNNLGHIQATANLQVYNVTAQRQIYELYAEKLKTYPAFNTAFVTHEGYSNKAVHEHPSDDSAFPFRSDNLLMYALIPHLAP</sequence>
<name>A0ACC2HWG1_9PEZI</name>
<accession>A0ACC2HWG1</accession>
<evidence type="ECO:0000313" key="2">
    <source>
        <dbReference type="Proteomes" id="UP001153334"/>
    </source>
</evidence>
<gene>
    <name evidence="1" type="ORF">ONZ43_g6922</name>
</gene>
<comment type="caution">
    <text evidence="1">The sequence shown here is derived from an EMBL/GenBank/DDBJ whole genome shotgun (WGS) entry which is preliminary data.</text>
</comment>
<evidence type="ECO:0000313" key="1">
    <source>
        <dbReference type="EMBL" id="KAJ8106846.1"/>
    </source>
</evidence>
<proteinExistence type="predicted"/>
<protein>
    <submittedName>
        <fullName evidence="1">Uncharacterized protein</fullName>
    </submittedName>
</protein>